<dbReference type="AlphaFoldDB" id="A0A9D2EGJ8"/>
<feature type="region of interest" description="Disordered" evidence="1">
    <location>
        <begin position="1"/>
        <end position="21"/>
    </location>
</feature>
<feature type="compositionally biased region" description="Basic and acidic residues" evidence="1">
    <location>
        <begin position="1"/>
        <end position="12"/>
    </location>
</feature>
<evidence type="ECO:0000313" key="3">
    <source>
        <dbReference type="Proteomes" id="UP000824037"/>
    </source>
</evidence>
<dbReference type="Proteomes" id="UP000824037">
    <property type="component" value="Unassembled WGS sequence"/>
</dbReference>
<proteinExistence type="predicted"/>
<sequence>MNETEHAERLLEALDPDPSQIDNTEDLREVAAAADAVAAGEARLMEAVRVARAQGRSWTRIGIALGVSRQAARQRFGDRTAV</sequence>
<evidence type="ECO:0000313" key="2">
    <source>
        <dbReference type="EMBL" id="HIZ36671.1"/>
    </source>
</evidence>
<dbReference type="EMBL" id="DXBY01000221">
    <property type="protein sequence ID" value="HIZ36671.1"/>
    <property type="molecule type" value="Genomic_DNA"/>
</dbReference>
<protein>
    <recommendedName>
        <fullName evidence="4">Helix-turn-helix domain-containing protein</fullName>
    </recommendedName>
</protein>
<comment type="caution">
    <text evidence="2">The sequence shown here is derived from an EMBL/GenBank/DDBJ whole genome shotgun (WGS) entry which is preliminary data.</text>
</comment>
<reference evidence="2" key="2">
    <citation type="submission" date="2021-04" db="EMBL/GenBank/DDBJ databases">
        <authorList>
            <person name="Gilroy R."/>
        </authorList>
    </citation>
    <scope>NUCLEOTIDE SEQUENCE</scope>
    <source>
        <strain evidence="2">ChiGjej4B4-7305</strain>
    </source>
</reference>
<accession>A0A9D2EGJ8</accession>
<evidence type="ECO:0000256" key="1">
    <source>
        <dbReference type="SAM" id="MobiDB-lite"/>
    </source>
</evidence>
<name>A0A9D2EGJ8_9MICO</name>
<evidence type="ECO:0008006" key="4">
    <source>
        <dbReference type="Google" id="ProtNLM"/>
    </source>
</evidence>
<reference evidence="2" key="1">
    <citation type="journal article" date="2021" name="PeerJ">
        <title>Extensive microbial diversity within the chicken gut microbiome revealed by metagenomics and culture.</title>
        <authorList>
            <person name="Gilroy R."/>
            <person name="Ravi A."/>
            <person name="Getino M."/>
            <person name="Pursley I."/>
            <person name="Horton D.L."/>
            <person name="Alikhan N.F."/>
            <person name="Baker D."/>
            <person name="Gharbi K."/>
            <person name="Hall N."/>
            <person name="Watson M."/>
            <person name="Adriaenssens E.M."/>
            <person name="Foster-Nyarko E."/>
            <person name="Jarju S."/>
            <person name="Secka A."/>
            <person name="Antonio M."/>
            <person name="Oren A."/>
            <person name="Chaudhuri R.R."/>
            <person name="La Ragione R."/>
            <person name="Hildebrand F."/>
            <person name="Pallen M.J."/>
        </authorList>
    </citation>
    <scope>NUCLEOTIDE SEQUENCE</scope>
    <source>
        <strain evidence="2">ChiGjej4B4-7305</strain>
    </source>
</reference>
<gene>
    <name evidence="2" type="ORF">H9815_12905</name>
</gene>
<organism evidence="2 3">
    <name type="scientific">Candidatus Ruania gallistercoris</name>
    <dbReference type="NCBI Taxonomy" id="2838746"/>
    <lineage>
        <taxon>Bacteria</taxon>
        <taxon>Bacillati</taxon>
        <taxon>Actinomycetota</taxon>
        <taxon>Actinomycetes</taxon>
        <taxon>Micrococcales</taxon>
        <taxon>Ruaniaceae</taxon>
        <taxon>Ruania</taxon>
    </lineage>
</organism>